<gene>
    <name evidence="1" type="ORF">SAMN05444169_2442</name>
</gene>
<organism evidence="1 2">
    <name type="scientific">Bradyrhizobium erythrophlei</name>
    <dbReference type="NCBI Taxonomy" id="1437360"/>
    <lineage>
        <taxon>Bacteria</taxon>
        <taxon>Pseudomonadati</taxon>
        <taxon>Pseudomonadota</taxon>
        <taxon>Alphaproteobacteria</taxon>
        <taxon>Hyphomicrobiales</taxon>
        <taxon>Nitrobacteraceae</taxon>
        <taxon>Bradyrhizobium</taxon>
    </lineage>
</organism>
<dbReference type="AlphaFoldDB" id="A0A1M5JRP2"/>
<evidence type="ECO:0000313" key="2">
    <source>
        <dbReference type="Proteomes" id="UP000190675"/>
    </source>
</evidence>
<reference evidence="1 2" key="1">
    <citation type="submission" date="2016-11" db="EMBL/GenBank/DDBJ databases">
        <authorList>
            <person name="Jaros S."/>
            <person name="Januszkiewicz K."/>
            <person name="Wedrychowicz H."/>
        </authorList>
    </citation>
    <scope>NUCLEOTIDE SEQUENCE [LARGE SCALE GENOMIC DNA]</scope>
    <source>
        <strain evidence="1 2">GAS242</strain>
    </source>
</reference>
<dbReference type="EMBL" id="LT670818">
    <property type="protein sequence ID" value="SHG43246.1"/>
    <property type="molecule type" value="Genomic_DNA"/>
</dbReference>
<name>A0A1M5JRP2_9BRAD</name>
<sequence>MDVLTLEAYMLAPSDEVARQQIRTTTGIEFANRHRDHLPNDFFRDLFRTASDAKPLQTVREESYAPFKGGFIAGAILHHAIGATTEGLKGNSVSYAVSELSRRFGHGYSRATIHNLWREFKTVSHYWAAYVSAGIFKNSGTPYFPCTVDSLAHFLATADAFRELGQSTRAWKSPETRILPCECVRLDCGFALPTLAGRPPIFFFSKSD</sequence>
<dbReference type="Proteomes" id="UP000190675">
    <property type="component" value="Chromosome I"/>
</dbReference>
<accession>A0A1M5JRP2</accession>
<evidence type="ECO:0000313" key="1">
    <source>
        <dbReference type="EMBL" id="SHG43246.1"/>
    </source>
</evidence>
<protein>
    <submittedName>
        <fullName evidence="1">Uncharacterized protein</fullName>
    </submittedName>
</protein>
<proteinExistence type="predicted"/>